<dbReference type="SUPFAM" id="SSF53254">
    <property type="entry name" value="Phosphoglycerate mutase-like"/>
    <property type="match status" value="1"/>
</dbReference>
<dbReference type="PANTHER" id="PTHR48100">
    <property type="entry name" value="BROAD-SPECIFICITY PHOSPHATASE YOR283W-RELATED"/>
    <property type="match status" value="1"/>
</dbReference>
<dbReference type="Pfam" id="PF00300">
    <property type="entry name" value="His_Phos_1"/>
    <property type="match status" value="1"/>
</dbReference>
<dbReference type="SMART" id="SM00855">
    <property type="entry name" value="PGAM"/>
    <property type="match status" value="1"/>
</dbReference>
<dbReference type="InterPro" id="IPR029033">
    <property type="entry name" value="His_PPase_superfam"/>
</dbReference>
<dbReference type="CDD" id="cd07067">
    <property type="entry name" value="HP_PGM_like"/>
    <property type="match status" value="1"/>
</dbReference>
<gene>
    <name evidence="1" type="ORF">ACFOEN_04220</name>
</gene>
<organism evidence="1 2">
    <name type="scientific">Piscinibacterium candidicorallinum</name>
    <dbReference type="NCBI Taxonomy" id="1793872"/>
    <lineage>
        <taxon>Bacteria</taxon>
        <taxon>Pseudomonadati</taxon>
        <taxon>Pseudomonadota</taxon>
        <taxon>Betaproteobacteria</taxon>
        <taxon>Burkholderiales</taxon>
        <taxon>Piscinibacterium</taxon>
    </lineage>
</organism>
<dbReference type="RefSeq" id="WP_377301378.1">
    <property type="nucleotide sequence ID" value="NZ_CP180191.1"/>
</dbReference>
<evidence type="ECO:0000313" key="1">
    <source>
        <dbReference type="EMBL" id="MFC3146845.1"/>
    </source>
</evidence>
<evidence type="ECO:0000313" key="2">
    <source>
        <dbReference type="Proteomes" id="UP001595556"/>
    </source>
</evidence>
<sequence>MNQPLPPKDANRRRIYLMRHGAVTYFDPAAGRAEDPEHVPLNADGRAQADAAGAAFARAGVRFDRVIVSGLARTVETASRVLAAAGQAPTLEHRPELQEIRGGRLSALPQDEAGLREAFLGAIDGAPLLDKRFLGGESLAELFERVVPAIDTLRDDPDWDVMLLVLHGGVNRAIISWLLTGERRFLGGIAQAPACINALDVGPARHDVVLRMSNHSPLDPVQTRTRSTTMEQLLAQFMALRSVIRKNTRNPGDPT</sequence>
<dbReference type="InterPro" id="IPR050275">
    <property type="entry name" value="PGM_Phosphatase"/>
</dbReference>
<protein>
    <submittedName>
        <fullName evidence="1">Histidine phosphatase family protein</fullName>
    </submittedName>
</protein>
<proteinExistence type="predicted"/>
<dbReference type="EMBL" id="JBHRTI010000003">
    <property type="protein sequence ID" value="MFC3146845.1"/>
    <property type="molecule type" value="Genomic_DNA"/>
</dbReference>
<dbReference type="InterPro" id="IPR013078">
    <property type="entry name" value="His_Pase_superF_clade-1"/>
</dbReference>
<name>A0ABV7H2Z3_9BURK</name>
<comment type="caution">
    <text evidence="1">The sequence shown here is derived from an EMBL/GenBank/DDBJ whole genome shotgun (WGS) entry which is preliminary data.</text>
</comment>
<keyword evidence="2" id="KW-1185">Reference proteome</keyword>
<reference evidence="2" key="1">
    <citation type="journal article" date="2019" name="Int. J. Syst. Evol. Microbiol.">
        <title>The Global Catalogue of Microorganisms (GCM) 10K type strain sequencing project: providing services to taxonomists for standard genome sequencing and annotation.</title>
        <authorList>
            <consortium name="The Broad Institute Genomics Platform"/>
            <consortium name="The Broad Institute Genome Sequencing Center for Infectious Disease"/>
            <person name="Wu L."/>
            <person name="Ma J."/>
        </authorList>
    </citation>
    <scope>NUCLEOTIDE SEQUENCE [LARGE SCALE GENOMIC DNA]</scope>
    <source>
        <strain evidence="2">KCTC 52168</strain>
    </source>
</reference>
<dbReference type="Gene3D" id="3.40.50.1240">
    <property type="entry name" value="Phosphoglycerate mutase-like"/>
    <property type="match status" value="1"/>
</dbReference>
<accession>A0ABV7H2Z3</accession>
<dbReference type="Proteomes" id="UP001595556">
    <property type="component" value="Unassembled WGS sequence"/>
</dbReference>